<dbReference type="Gene3D" id="1.25.40.10">
    <property type="entry name" value="Tetratricopeptide repeat domain"/>
    <property type="match status" value="1"/>
</dbReference>
<accession>A0A835F8R1</accession>
<comment type="caution">
    <text evidence="2">The sequence shown here is derived from an EMBL/GenBank/DDBJ whole genome shotgun (WGS) entry which is preliminary data.</text>
</comment>
<feature type="compositionally biased region" description="Polar residues" evidence="1">
    <location>
        <begin position="1"/>
        <end position="13"/>
    </location>
</feature>
<dbReference type="InterPro" id="IPR011990">
    <property type="entry name" value="TPR-like_helical_dom_sf"/>
</dbReference>
<organism evidence="2 3">
    <name type="scientific">Digitaria exilis</name>
    <dbReference type="NCBI Taxonomy" id="1010633"/>
    <lineage>
        <taxon>Eukaryota</taxon>
        <taxon>Viridiplantae</taxon>
        <taxon>Streptophyta</taxon>
        <taxon>Embryophyta</taxon>
        <taxon>Tracheophyta</taxon>
        <taxon>Spermatophyta</taxon>
        <taxon>Magnoliopsida</taxon>
        <taxon>Liliopsida</taxon>
        <taxon>Poales</taxon>
        <taxon>Poaceae</taxon>
        <taxon>PACMAD clade</taxon>
        <taxon>Panicoideae</taxon>
        <taxon>Panicodae</taxon>
        <taxon>Paniceae</taxon>
        <taxon>Anthephorinae</taxon>
        <taxon>Digitaria</taxon>
    </lineage>
</organism>
<dbReference type="OrthoDB" id="720174at2759"/>
<dbReference type="EMBL" id="JACEFO010001605">
    <property type="protein sequence ID" value="KAF8731716.1"/>
    <property type="molecule type" value="Genomic_DNA"/>
</dbReference>
<evidence type="ECO:0000313" key="2">
    <source>
        <dbReference type="EMBL" id="KAF8731716.1"/>
    </source>
</evidence>
<feature type="region of interest" description="Disordered" evidence="1">
    <location>
        <begin position="1"/>
        <end position="28"/>
    </location>
</feature>
<evidence type="ECO:0000256" key="1">
    <source>
        <dbReference type="SAM" id="MobiDB-lite"/>
    </source>
</evidence>
<keyword evidence="3" id="KW-1185">Reference proteome</keyword>
<name>A0A835F8R1_9POAL</name>
<gene>
    <name evidence="2" type="ORF">HU200_015647</name>
</gene>
<dbReference type="Pfam" id="PF14559">
    <property type="entry name" value="TPR_19"/>
    <property type="match status" value="1"/>
</dbReference>
<evidence type="ECO:0000313" key="3">
    <source>
        <dbReference type="Proteomes" id="UP000636709"/>
    </source>
</evidence>
<reference evidence="2" key="1">
    <citation type="submission" date="2020-07" db="EMBL/GenBank/DDBJ databases">
        <title>Genome sequence and genetic diversity analysis of an under-domesticated orphan crop, white fonio (Digitaria exilis).</title>
        <authorList>
            <person name="Bennetzen J.L."/>
            <person name="Chen S."/>
            <person name="Ma X."/>
            <person name="Wang X."/>
            <person name="Yssel A.E.J."/>
            <person name="Chaluvadi S.R."/>
            <person name="Johnson M."/>
            <person name="Gangashetty P."/>
            <person name="Hamidou F."/>
            <person name="Sanogo M.D."/>
            <person name="Zwaenepoel A."/>
            <person name="Wallace J."/>
            <person name="Van De Peer Y."/>
            <person name="Van Deynze A."/>
        </authorList>
    </citation>
    <scope>NUCLEOTIDE SEQUENCE</scope>
    <source>
        <tissue evidence="2">Leaves</tissue>
    </source>
</reference>
<dbReference type="AlphaFoldDB" id="A0A835F8R1"/>
<dbReference type="SUPFAM" id="SSF48452">
    <property type="entry name" value="TPR-like"/>
    <property type="match status" value="1"/>
</dbReference>
<protein>
    <submittedName>
        <fullName evidence="2">Uncharacterized protein</fullName>
    </submittedName>
</protein>
<proteinExistence type="predicted"/>
<sequence length="382" mass="40284">MCSMNARPSSASTPHIHHPSLGRLPSPPVTITAATAEAVKGRREGTSPSDRGRATFVAVGPGSSSQQTAVIPLVATPPSPVLQFYASRKPRTSPKFPPRNPFPGNLPATRPMSRNLRRAALAASSAAAALAAAAMPSASSPGSNASLLSSSAYRAAPGHLGLARAHPSLGRDLAALLTPEAFLLDATHALAAAALCARPLPGDKLRLMRRVPRGAAVVAEHLAELRPESSWDLRLRMALAHAEDGRFDDALHALARLAAERPSDPGARLSAAGICYLVGRLEEGNQWVSEIPERVRWENKIYLRNALLAATLGGAVAGGGIEGVVGWVAFEAINIALWAKFTDGDMSFLKRSILSALLRHVFAHKQYKGYYKGIVAGDPSKE</sequence>
<dbReference type="Proteomes" id="UP000636709">
    <property type="component" value="Unassembled WGS sequence"/>
</dbReference>